<dbReference type="AlphaFoldDB" id="A0A812DLD1"/>
<dbReference type="InterPro" id="IPR036188">
    <property type="entry name" value="FAD/NAD-bd_sf"/>
</dbReference>
<sequence length="274" mass="30367">MSSGILQPVQGFIEGERRSDPGTKNFACPKGFSALVKYFLAQAEPVETRYGARVINIKNEATNKLQVFTDSGHTDVFDTVILTMPVPQLFLIDGCIQDILESKPDLKKKLQAVTYSSRFCLGIYYPRGTHLNIPWTAKYIDGHPCIRYVCVDSCKRGADEDLVGPSLLVHTSVPYSIQHVEADKEAMKPILMEFLNDLLPNLPQPDFIKSHKWRYSQVSKTFEGSSGCISLLDEPPILIGGDAFTRSKFDGCIQSAETLVSFILKGNLLKATGS</sequence>
<dbReference type="Pfam" id="PF01593">
    <property type="entry name" value="Amino_oxidase"/>
    <property type="match status" value="1"/>
</dbReference>
<name>A0A812DLD1_ACAPH</name>
<protein>
    <submittedName>
        <fullName evidence="2">RNLS</fullName>
        <ecNumber evidence="2">1.6.3.5</ecNumber>
    </submittedName>
</protein>
<evidence type="ECO:0000259" key="1">
    <source>
        <dbReference type="Pfam" id="PF01593"/>
    </source>
</evidence>
<feature type="domain" description="Amine oxidase" evidence="1">
    <location>
        <begin position="17"/>
        <end position="257"/>
    </location>
</feature>
<dbReference type="GO" id="GO:0005576">
    <property type="term" value="C:extracellular region"/>
    <property type="evidence" value="ECO:0007669"/>
    <property type="project" value="TreeGrafter"/>
</dbReference>
<gene>
    <name evidence="2" type="ORF">SPHA_57115</name>
</gene>
<dbReference type="EC" id="1.6.3.5" evidence="2"/>
<organism evidence="2 3">
    <name type="scientific">Acanthosepion pharaonis</name>
    <name type="common">Pharaoh cuttlefish</name>
    <name type="synonym">Sepia pharaonis</name>
    <dbReference type="NCBI Taxonomy" id="158019"/>
    <lineage>
        <taxon>Eukaryota</taxon>
        <taxon>Metazoa</taxon>
        <taxon>Spiralia</taxon>
        <taxon>Lophotrochozoa</taxon>
        <taxon>Mollusca</taxon>
        <taxon>Cephalopoda</taxon>
        <taxon>Coleoidea</taxon>
        <taxon>Decapodiformes</taxon>
        <taxon>Sepiida</taxon>
        <taxon>Sepiina</taxon>
        <taxon>Sepiidae</taxon>
        <taxon>Acanthosepion</taxon>
    </lineage>
</organism>
<keyword evidence="3" id="KW-1185">Reference proteome</keyword>
<dbReference type="InterPro" id="IPR040174">
    <property type="entry name" value="RNLS"/>
</dbReference>
<evidence type="ECO:0000313" key="3">
    <source>
        <dbReference type="Proteomes" id="UP000597762"/>
    </source>
</evidence>
<dbReference type="OrthoDB" id="2161133at2759"/>
<dbReference type="GO" id="GO:0016651">
    <property type="term" value="F:oxidoreductase activity, acting on NAD(P)H"/>
    <property type="evidence" value="ECO:0007669"/>
    <property type="project" value="InterPro"/>
</dbReference>
<dbReference type="PANTHER" id="PTHR23357">
    <property type="entry name" value="RENALASE"/>
    <property type="match status" value="1"/>
</dbReference>
<dbReference type="Gene3D" id="3.90.660.10">
    <property type="match status" value="1"/>
</dbReference>
<proteinExistence type="predicted"/>
<dbReference type="EMBL" id="CAHIKZ030003831">
    <property type="protein sequence ID" value="CAE1304531.1"/>
    <property type="molecule type" value="Genomic_DNA"/>
</dbReference>
<dbReference type="InterPro" id="IPR002937">
    <property type="entry name" value="Amino_oxidase"/>
</dbReference>
<dbReference type="PANTHER" id="PTHR23357:SF1">
    <property type="entry name" value="RENALASE"/>
    <property type="match status" value="1"/>
</dbReference>
<keyword evidence="2" id="KW-0560">Oxidoreductase</keyword>
<dbReference type="Proteomes" id="UP000597762">
    <property type="component" value="Unassembled WGS sequence"/>
</dbReference>
<accession>A0A812DLD1</accession>
<comment type="caution">
    <text evidence="2">The sequence shown here is derived from an EMBL/GenBank/DDBJ whole genome shotgun (WGS) entry which is preliminary data.</text>
</comment>
<dbReference type="SUPFAM" id="SSF51905">
    <property type="entry name" value="FAD/NAD(P)-binding domain"/>
    <property type="match status" value="1"/>
</dbReference>
<reference evidence="2" key="1">
    <citation type="submission" date="2021-01" db="EMBL/GenBank/DDBJ databases">
        <authorList>
            <person name="Li R."/>
            <person name="Bekaert M."/>
        </authorList>
    </citation>
    <scope>NUCLEOTIDE SEQUENCE</scope>
    <source>
        <strain evidence="2">Farmed</strain>
    </source>
</reference>
<evidence type="ECO:0000313" key="2">
    <source>
        <dbReference type="EMBL" id="CAE1304531.1"/>
    </source>
</evidence>